<gene>
    <name evidence="2" type="ORF">ACFQ5D_20800</name>
</gene>
<accession>A0ABW4DIJ6</accession>
<proteinExistence type="predicted"/>
<comment type="caution">
    <text evidence="2">The sequence shown here is derived from an EMBL/GenBank/DDBJ whole genome shotgun (WGS) entry which is preliminary data.</text>
</comment>
<feature type="region of interest" description="Disordered" evidence="1">
    <location>
        <begin position="264"/>
        <end position="284"/>
    </location>
</feature>
<protein>
    <submittedName>
        <fullName evidence="2">RES domain-containing protein</fullName>
    </submittedName>
</protein>
<keyword evidence="3" id="KW-1185">Reference proteome</keyword>
<dbReference type="EMBL" id="JBHTNZ010000042">
    <property type="protein sequence ID" value="MFD1463739.1"/>
    <property type="molecule type" value="Genomic_DNA"/>
</dbReference>
<dbReference type="RefSeq" id="WP_229525123.1">
    <property type="nucleotide sequence ID" value="NZ_JAFFQR010000087.1"/>
</dbReference>
<reference evidence="3" key="1">
    <citation type="journal article" date="2019" name="Int. J. Syst. Evol. Microbiol.">
        <title>The Global Catalogue of Microorganisms (GCM) 10K type strain sequencing project: providing services to taxonomists for standard genome sequencing and annotation.</title>
        <authorList>
            <consortium name="The Broad Institute Genomics Platform"/>
            <consortium name="The Broad Institute Genome Sequencing Center for Infectious Disease"/>
            <person name="Wu L."/>
            <person name="Ma J."/>
        </authorList>
    </citation>
    <scope>NUCLEOTIDE SEQUENCE [LARGE SCALE GENOMIC DNA]</scope>
    <source>
        <strain evidence="3">CCM 9147</strain>
    </source>
</reference>
<evidence type="ECO:0000313" key="3">
    <source>
        <dbReference type="Proteomes" id="UP001597340"/>
    </source>
</evidence>
<evidence type="ECO:0000313" key="2">
    <source>
        <dbReference type="EMBL" id="MFD1463739.1"/>
    </source>
</evidence>
<dbReference type="Proteomes" id="UP001597340">
    <property type="component" value="Unassembled WGS sequence"/>
</dbReference>
<sequence length="444" mass="49930">MKALQLGSITETTMCSFCWGDLAEIFDKNRHNLLEDAGYEVQIAELGDSTICEVCSQKINSHEDYYIVTVDDADLVEVVDEISKLIGGCEHCEGSERGHLAHNYNKDLGPDEAEMDVSGESLSSYLSDQGVPDNYIALFAGYVNCPRCGSGRDADPRDDPSAQGLDVHSEIFTVSDVNFFWGDDFYDESALHHYCSFTSSYGFGVKHEDLTEFGKFLIKHPTMGTKHPVGDMLFQAIKLHKQEGQGMRLKPTLDNGMLLYRGRSRKEDSTEQYPASKMWSPPEGNASHGRYNAIGVPVLYLTNDLEAVPYEIHTADDEVIDIASFEIKKELLLFDIGVFDQGFEGFFEDSRADSRLLKHRYLLPNFIGACCSLVEYDGVNYTGVREAGPYTNYALFIQEEDRDVGIIDKIKTYKQTIVRTINVIESIPEENDRVKSRLKGTFMF</sequence>
<organism evidence="2 3">
    <name type="scientific">Paenibacillus farraposensis</name>
    <dbReference type="NCBI Taxonomy" id="2807095"/>
    <lineage>
        <taxon>Bacteria</taxon>
        <taxon>Bacillati</taxon>
        <taxon>Bacillota</taxon>
        <taxon>Bacilli</taxon>
        <taxon>Bacillales</taxon>
        <taxon>Paenibacillaceae</taxon>
        <taxon>Paenibacillus</taxon>
    </lineage>
</organism>
<evidence type="ECO:0000256" key="1">
    <source>
        <dbReference type="SAM" id="MobiDB-lite"/>
    </source>
</evidence>
<name>A0ABW4DIJ6_9BACL</name>